<dbReference type="OrthoDB" id="227596at2"/>
<keyword evidence="9" id="KW-0472">Membrane</keyword>
<feature type="transmembrane region" description="Helical" evidence="9">
    <location>
        <begin position="32"/>
        <end position="53"/>
    </location>
</feature>
<evidence type="ECO:0000256" key="4">
    <source>
        <dbReference type="ARBA" id="ARBA00022679"/>
    </source>
</evidence>
<dbReference type="PANTHER" id="PTHR24421:SF10">
    <property type="entry name" value="NITRATE_NITRITE SENSOR PROTEIN NARQ"/>
    <property type="match status" value="1"/>
</dbReference>
<proteinExistence type="predicted"/>
<dbReference type="GO" id="GO:0000155">
    <property type="term" value="F:phosphorelay sensor kinase activity"/>
    <property type="evidence" value="ECO:0007669"/>
    <property type="project" value="InterPro"/>
</dbReference>
<dbReference type="Proteomes" id="UP000253303">
    <property type="component" value="Unassembled WGS sequence"/>
</dbReference>
<dbReference type="InterPro" id="IPR036890">
    <property type="entry name" value="HATPase_C_sf"/>
</dbReference>
<keyword evidence="8" id="KW-0902">Two-component regulatory system</keyword>
<name>A0A366M3S7_9ACTN</name>
<dbReference type="InterPro" id="IPR050482">
    <property type="entry name" value="Sensor_HK_TwoCompSys"/>
</dbReference>
<comment type="caution">
    <text evidence="12">The sequence shown here is derived from an EMBL/GenBank/DDBJ whole genome shotgun (WGS) entry which is preliminary data.</text>
</comment>
<keyword evidence="7" id="KW-0067">ATP-binding</keyword>
<dbReference type="GO" id="GO:0016020">
    <property type="term" value="C:membrane"/>
    <property type="evidence" value="ECO:0007669"/>
    <property type="project" value="InterPro"/>
</dbReference>
<sequence>MSTEYRWLLPAALIGTLEERPGRPARRTPRDWAVDITMFVLACLITLVFLGDLAGRPREVVVAEQVLGALSCAAVWLRRRWPVGLALTLAPLSAFSLLVSGPLLIAVFTVAVHRPFRYIVLIMVPHLLALLPYGWLYPDPEFGFAGTILVAVLVYLVLIAWGMLTRSRRQIVVTLRERADQAAEQARRLERERIAREMHDVLAHRLTLLSLHAGALEFRKDASAEEIATAAGAIRSGAHEALQDLREVIGVLRWDRQGEAPEPPQPTMADLNGLLEASRKAGMEVRPALRVSGEPEVPAALGRTVYRVVQEGLTNARKHAPGVPVTVAVDGAPGPGLTVEIRNPARTPGRHTVIPGSGTGLIGLAERTGLAGGRLEHGTRPDGDYVLRAWLPWPS</sequence>
<dbReference type="Pfam" id="PF23539">
    <property type="entry name" value="DUF7134"/>
    <property type="match status" value="1"/>
</dbReference>
<dbReference type="RefSeq" id="WP_113980439.1">
    <property type="nucleotide sequence ID" value="NZ_QMEY01000003.1"/>
</dbReference>
<evidence type="ECO:0000256" key="9">
    <source>
        <dbReference type="SAM" id="Phobius"/>
    </source>
</evidence>
<dbReference type="GO" id="GO:0005524">
    <property type="term" value="F:ATP binding"/>
    <property type="evidence" value="ECO:0007669"/>
    <property type="project" value="UniProtKB-KW"/>
</dbReference>
<keyword evidence="13" id="KW-1185">Reference proteome</keyword>
<dbReference type="PANTHER" id="PTHR24421">
    <property type="entry name" value="NITRATE/NITRITE SENSOR PROTEIN NARX-RELATED"/>
    <property type="match status" value="1"/>
</dbReference>
<evidence type="ECO:0000256" key="8">
    <source>
        <dbReference type="ARBA" id="ARBA00023012"/>
    </source>
</evidence>
<dbReference type="AlphaFoldDB" id="A0A366M3S7"/>
<keyword evidence="4" id="KW-0808">Transferase</keyword>
<reference evidence="12 13" key="1">
    <citation type="submission" date="2018-06" db="EMBL/GenBank/DDBJ databases">
        <title>Sphaerisporangium craniellae sp. nov., isolated from a marine sponge in the South China Sea.</title>
        <authorList>
            <person name="Li L."/>
        </authorList>
    </citation>
    <scope>NUCLEOTIDE SEQUENCE [LARGE SCALE GENOMIC DNA]</scope>
    <source>
        <strain evidence="12 13">LHW63015</strain>
    </source>
</reference>
<dbReference type="Pfam" id="PF07730">
    <property type="entry name" value="HisKA_3"/>
    <property type="match status" value="1"/>
</dbReference>
<comment type="catalytic activity">
    <reaction evidence="1">
        <text>ATP + protein L-histidine = ADP + protein N-phospho-L-histidine.</text>
        <dbReference type="EC" id="2.7.13.3"/>
    </reaction>
</comment>
<evidence type="ECO:0000256" key="3">
    <source>
        <dbReference type="ARBA" id="ARBA00022553"/>
    </source>
</evidence>
<dbReference type="SUPFAM" id="SSF55874">
    <property type="entry name" value="ATPase domain of HSP90 chaperone/DNA topoisomerase II/histidine kinase"/>
    <property type="match status" value="1"/>
</dbReference>
<dbReference type="Gene3D" id="3.30.565.10">
    <property type="entry name" value="Histidine kinase-like ATPase, C-terminal domain"/>
    <property type="match status" value="1"/>
</dbReference>
<keyword evidence="9" id="KW-1133">Transmembrane helix</keyword>
<evidence type="ECO:0000256" key="6">
    <source>
        <dbReference type="ARBA" id="ARBA00022777"/>
    </source>
</evidence>
<dbReference type="InterPro" id="IPR011712">
    <property type="entry name" value="Sig_transdc_His_kin_sub3_dim/P"/>
</dbReference>
<dbReference type="CDD" id="cd16917">
    <property type="entry name" value="HATPase_UhpB-NarQ-NarX-like"/>
    <property type="match status" value="1"/>
</dbReference>
<accession>A0A366M3S7</accession>
<evidence type="ECO:0000256" key="1">
    <source>
        <dbReference type="ARBA" id="ARBA00000085"/>
    </source>
</evidence>
<evidence type="ECO:0000259" key="11">
    <source>
        <dbReference type="Pfam" id="PF23539"/>
    </source>
</evidence>
<evidence type="ECO:0000259" key="10">
    <source>
        <dbReference type="Pfam" id="PF07730"/>
    </source>
</evidence>
<feature type="transmembrane region" description="Helical" evidence="9">
    <location>
        <begin position="142"/>
        <end position="164"/>
    </location>
</feature>
<dbReference type="GO" id="GO:0046983">
    <property type="term" value="F:protein dimerization activity"/>
    <property type="evidence" value="ECO:0007669"/>
    <property type="project" value="InterPro"/>
</dbReference>
<evidence type="ECO:0000313" key="13">
    <source>
        <dbReference type="Proteomes" id="UP000253303"/>
    </source>
</evidence>
<keyword evidence="9" id="KW-0812">Transmembrane</keyword>
<evidence type="ECO:0000256" key="5">
    <source>
        <dbReference type="ARBA" id="ARBA00022741"/>
    </source>
</evidence>
<organism evidence="12 13">
    <name type="scientific">Spongiactinospora rosea</name>
    <dbReference type="NCBI Taxonomy" id="2248750"/>
    <lineage>
        <taxon>Bacteria</taxon>
        <taxon>Bacillati</taxon>
        <taxon>Actinomycetota</taxon>
        <taxon>Actinomycetes</taxon>
        <taxon>Streptosporangiales</taxon>
        <taxon>Streptosporangiaceae</taxon>
        <taxon>Spongiactinospora</taxon>
    </lineage>
</organism>
<dbReference type="InterPro" id="IPR055558">
    <property type="entry name" value="DUF7134"/>
</dbReference>
<evidence type="ECO:0000256" key="7">
    <source>
        <dbReference type="ARBA" id="ARBA00022840"/>
    </source>
</evidence>
<protein>
    <recommendedName>
        <fullName evidence="2">histidine kinase</fullName>
        <ecNumber evidence="2">2.7.13.3</ecNumber>
    </recommendedName>
</protein>
<feature type="domain" description="DUF7134" evidence="11">
    <location>
        <begin position="30"/>
        <end position="169"/>
    </location>
</feature>
<feature type="transmembrane region" description="Helical" evidence="9">
    <location>
        <begin position="89"/>
        <end position="111"/>
    </location>
</feature>
<feature type="transmembrane region" description="Helical" evidence="9">
    <location>
        <begin position="118"/>
        <end position="136"/>
    </location>
</feature>
<keyword evidence="5" id="KW-0547">Nucleotide-binding</keyword>
<gene>
    <name evidence="12" type="ORF">DP939_10525</name>
</gene>
<dbReference type="EC" id="2.7.13.3" evidence="2"/>
<dbReference type="Gene3D" id="1.20.5.1930">
    <property type="match status" value="1"/>
</dbReference>
<keyword evidence="6 12" id="KW-0418">Kinase</keyword>
<feature type="domain" description="Signal transduction histidine kinase subgroup 3 dimerisation and phosphoacceptor" evidence="10">
    <location>
        <begin position="190"/>
        <end position="253"/>
    </location>
</feature>
<dbReference type="EMBL" id="QMEY01000003">
    <property type="protein sequence ID" value="RBQ20239.1"/>
    <property type="molecule type" value="Genomic_DNA"/>
</dbReference>
<evidence type="ECO:0000256" key="2">
    <source>
        <dbReference type="ARBA" id="ARBA00012438"/>
    </source>
</evidence>
<evidence type="ECO:0000313" key="12">
    <source>
        <dbReference type="EMBL" id="RBQ20239.1"/>
    </source>
</evidence>
<keyword evidence="3" id="KW-0597">Phosphoprotein</keyword>